<dbReference type="AlphaFoldDB" id="A0AAD4MI60"/>
<evidence type="ECO:0000313" key="2">
    <source>
        <dbReference type="Proteomes" id="UP001201812"/>
    </source>
</evidence>
<proteinExistence type="predicted"/>
<accession>A0AAD4MI60</accession>
<comment type="caution">
    <text evidence="1">The sequence shown here is derived from an EMBL/GenBank/DDBJ whole genome shotgun (WGS) entry which is preliminary data.</text>
</comment>
<dbReference type="EMBL" id="JAKKPZ010000501">
    <property type="protein sequence ID" value="KAI1694518.1"/>
    <property type="molecule type" value="Genomic_DNA"/>
</dbReference>
<evidence type="ECO:0000313" key="1">
    <source>
        <dbReference type="EMBL" id="KAI1694518.1"/>
    </source>
</evidence>
<gene>
    <name evidence="1" type="ORF">DdX_20078</name>
</gene>
<reference evidence="1" key="1">
    <citation type="submission" date="2022-01" db="EMBL/GenBank/DDBJ databases">
        <title>Genome Sequence Resource for Two Populations of Ditylenchus destructor, the Migratory Endoparasitic Phytonematode.</title>
        <authorList>
            <person name="Zhang H."/>
            <person name="Lin R."/>
            <person name="Xie B."/>
        </authorList>
    </citation>
    <scope>NUCLEOTIDE SEQUENCE</scope>
    <source>
        <strain evidence="1">BazhouSP</strain>
    </source>
</reference>
<name>A0AAD4MI60_9BILA</name>
<dbReference type="Proteomes" id="UP001201812">
    <property type="component" value="Unassembled WGS sequence"/>
</dbReference>
<keyword evidence="2" id="KW-1185">Reference proteome</keyword>
<protein>
    <submittedName>
        <fullName evidence="1">Uncharacterized protein</fullName>
    </submittedName>
</protein>
<organism evidence="1 2">
    <name type="scientific">Ditylenchus destructor</name>
    <dbReference type="NCBI Taxonomy" id="166010"/>
    <lineage>
        <taxon>Eukaryota</taxon>
        <taxon>Metazoa</taxon>
        <taxon>Ecdysozoa</taxon>
        <taxon>Nematoda</taxon>
        <taxon>Chromadorea</taxon>
        <taxon>Rhabditida</taxon>
        <taxon>Tylenchina</taxon>
        <taxon>Tylenchomorpha</taxon>
        <taxon>Sphaerularioidea</taxon>
        <taxon>Anguinidae</taxon>
        <taxon>Anguininae</taxon>
        <taxon>Ditylenchus</taxon>
    </lineage>
</organism>
<sequence length="157" mass="18125">MQGVYRSDFWHPVDFGCADHESDAKVVWRKDDEERNPVGVKVEIYKIKGRLLHDGYKIDKLLATIELANNRFKTTLDGEGDHPVFVRFVDKDGKFSYKNFYTPNEDIELKPATLACQNADVEARRKNAEFSAGLNRINAAYDREIERYSHMEAPGRL</sequence>